<feature type="compositionally biased region" description="Acidic residues" evidence="8">
    <location>
        <begin position="164"/>
        <end position="175"/>
    </location>
</feature>
<feature type="domain" description="Exonuclease" evidence="9">
    <location>
        <begin position="8"/>
        <end position="256"/>
    </location>
</feature>
<comment type="caution">
    <text evidence="10">The sequence shown here is derived from an EMBL/GenBank/DDBJ whole genome shotgun (WGS) entry which is preliminary data.</text>
</comment>
<dbReference type="GO" id="GO:0003676">
    <property type="term" value="F:nucleic acid binding"/>
    <property type="evidence" value="ECO:0007669"/>
    <property type="project" value="InterPro"/>
</dbReference>
<dbReference type="Pfam" id="PF00929">
    <property type="entry name" value="RNase_T"/>
    <property type="match status" value="1"/>
</dbReference>
<dbReference type="SMART" id="SM00479">
    <property type="entry name" value="EXOIII"/>
    <property type="match status" value="1"/>
</dbReference>
<dbReference type="GO" id="GO:0008296">
    <property type="term" value="F:3'-5'-DNA exonuclease activity"/>
    <property type="evidence" value="ECO:0007669"/>
    <property type="project" value="TreeGrafter"/>
</dbReference>
<dbReference type="PANTHER" id="PTHR13058">
    <property type="entry name" value="THREE PRIME REPAIR EXONUCLEASE 1, 2"/>
    <property type="match status" value="1"/>
</dbReference>
<evidence type="ECO:0000256" key="6">
    <source>
        <dbReference type="ARBA" id="ARBA00022842"/>
    </source>
</evidence>
<dbReference type="InterPro" id="IPR040393">
    <property type="entry name" value="TREX1/2"/>
</dbReference>
<dbReference type="EMBL" id="NWSH01002906">
    <property type="protein sequence ID" value="PCG67327.1"/>
    <property type="molecule type" value="Genomic_DNA"/>
</dbReference>
<evidence type="ECO:0000256" key="1">
    <source>
        <dbReference type="ARBA" id="ARBA00001946"/>
    </source>
</evidence>
<evidence type="ECO:0000256" key="5">
    <source>
        <dbReference type="ARBA" id="ARBA00022839"/>
    </source>
</evidence>
<dbReference type="SUPFAM" id="SSF53098">
    <property type="entry name" value="Ribonuclease H-like"/>
    <property type="match status" value="1"/>
</dbReference>
<protein>
    <recommendedName>
        <fullName evidence="9">Exonuclease domain-containing protein</fullName>
    </recommendedName>
</protein>
<dbReference type="InterPro" id="IPR013520">
    <property type="entry name" value="Ribonucl_H"/>
</dbReference>
<dbReference type="Gene3D" id="3.30.420.10">
    <property type="entry name" value="Ribonuclease H-like superfamily/Ribonuclease H"/>
    <property type="match status" value="1"/>
</dbReference>
<organism evidence="10">
    <name type="scientific">Heliothis virescens</name>
    <name type="common">Tobacco budworm moth</name>
    <dbReference type="NCBI Taxonomy" id="7102"/>
    <lineage>
        <taxon>Eukaryota</taxon>
        <taxon>Metazoa</taxon>
        <taxon>Ecdysozoa</taxon>
        <taxon>Arthropoda</taxon>
        <taxon>Hexapoda</taxon>
        <taxon>Insecta</taxon>
        <taxon>Pterygota</taxon>
        <taxon>Neoptera</taxon>
        <taxon>Endopterygota</taxon>
        <taxon>Lepidoptera</taxon>
        <taxon>Glossata</taxon>
        <taxon>Ditrysia</taxon>
        <taxon>Noctuoidea</taxon>
        <taxon>Noctuidae</taxon>
        <taxon>Heliothinae</taxon>
        <taxon>Heliothis</taxon>
    </lineage>
</organism>
<dbReference type="GO" id="GO:0006308">
    <property type="term" value="P:DNA catabolic process"/>
    <property type="evidence" value="ECO:0007669"/>
    <property type="project" value="TreeGrafter"/>
</dbReference>
<proteinExistence type="inferred from homology"/>
<dbReference type="InterPro" id="IPR012337">
    <property type="entry name" value="RNaseH-like_sf"/>
</dbReference>
<evidence type="ECO:0000259" key="9">
    <source>
        <dbReference type="SMART" id="SM00479"/>
    </source>
</evidence>
<dbReference type="AlphaFoldDB" id="A0A2A4J5B2"/>
<dbReference type="STRING" id="7102.A0A2A4J5B2"/>
<comment type="similarity">
    <text evidence="7">Belongs to the exonuclease superfamily. TREX family.</text>
</comment>
<dbReference type="GO" id="GO:0005737">
    <property type="term" value="C:cytoplasm"/>
    <property type="evidence" value="ECO:0007669"/>
    <property type="project" value="TreeGrafter"/>
</dbReference>
<evidence type="ECO:0000313" key="10">
    <source>
        <dbReference type="EMBL" id="PCG67327.1"/>
    </source>
</evidence>
<evidence type="ECO:0000256" key="2">
    <source>
        <dbReference type="ARBA" id="ARBA00022722"/>
    </source>
</evidence>
<name>A0A2A4J5B2_HELVI</name>
<keyword evidence="5" id="KW-0269">Exonuclease</keyword>
<sequence length="273" mass="31798">MGSKKIATYVFLDLQTTNYPGTVHGEVRITELCMVAVKRAHVEAYESEPAIQNKIKMYFNPEKKVDPKISRQNGLTQSFLKNEAEFNKDVFNLMNSFINCLKKPVCMIAHNALKFHFPLLQFHFKRMNVSFPSDVMCTDSIYCLFDILEPECYIKPRIITEENYDEESEDSDSPDGIDRKNALADIERRTKKSKIGPSSYNFLKRPIFYTLGPKDSYKLDDVYERVIHSERQDMEAENHCRKLIEIATAKSDDFCAWVDRNHCRFSEVPEMVM</sequence>
<evidence type="ECO:0000256" key="4">
    <source>
        <dbReference type="ARBA" id="ARBA00022801"/>
    </source>
</evidence>
<accession>A0A2A4J5B2</accession>
<gene>
    <name evidence="10" type="ORF">B5V51_6570</name>
</gene>
<keyword evidence="6" id="KW-0460">Magnesium</keyword>
<dbReference type="PANTHER" id="PTHR13058:SF19">
    <property type="entry name" value="LD40940P"/>
    <property type="match status" value="1"/>
</dbReference>
<comment type="cofactor">
    <cofactor evidence="1">
        <name>Mg(2+)</name>
        <dbReference type="ChEBI" id="CHEBI:18420"/>
    </cofactor>
</comment>
<keyword evidence="4" id="KW-0378">Hydrolase</keyword>
<evidence type="ECO:0000256" key="7">
    <source>
        <dbReference type="ARBA" id="ARBA00025769"/>
    </source>
</evidence>
<evidence type="ECO:0000256" key="3">
    <source>
        <dbReference type="ARBA" id="ARBA00022723"/>
    </source>
</evidence>
<reference evidence="10" key="1">
    <citation type="submission" date="2017-09" db="EMBL/GenBank/DDBJ databases">
        <title>Contemporary evolution of a Lepidopteran species, Heliothis virescens, in response to modern agricultural practices.</title>
        <authorList>
            <person name="Fritz M.L."/>
            <person name="Deyonke A.M."/>
            <person name="Papanicolaou A."/>
            <person name="Micinski S."/>
            <person name="Westbrook J."/>
            <person name="Gould F."/>
        </authorList>
    </citation>
    <scope>NUCLEOTIDE SEQUENCE [LARGE SCALE GENOMIC DNA]</scope>
    <source>
        <strain evidence="10">HvINT-</strain>
        <tissue evidence="10">Whole body</tissue>
    </source>
</reference>
<keyword evidence="2" id="KW-0540">Nuclease</keyword>
<dbReference type="GO" id="GO:0046872">
    <property type="term" value="F:metal ion binding"/>
    <property type="evidence" value="ECO:0007669"/>
    <property type="project" value="UniProtKB-KW"/>
</dbReference>
<feature type="region of interest" description="Disordered" evidence="8">
    <location>
        <begin position="164"/>
        <end position="183"/>
    </location>
</feature>
<dbReference type="InterPro" id="IPR036397">
    <property type="entry name" value="RNaseH_sf"/>
</dbReference>
<keyword evidence="3" id="KW-0479">Metal-binding</keyword>
<evidence type="ECO:0000256" key="8">
    <source>
        <dbReference type="SAM" id="MobiDB-lite"/>
    </source>
</evidence>